<dbReference type="Proteomes" id="UP001221898">
    <property type="component" value="Unassembled WGS sequence"/>
</dbReference>
<dbReference type="AlphaFoldDB" id="A0AAD7SWM1"/>
<name>A0AAD7SWM1_9TELE</name>
<gene>
    <name evidence="2" type="ORF">AAFF_G00210740</name>
</gene>
<accession>A0AAD7SWM1</accession>
<protein>
    <submittedName>
        <fullName evidence="2">Uncharacterized protein</fullName>
    </submittedName>
</protein>
<proteinExistence type="predicted"/>
<dbReference type="EMBL" id="JAINUG010000028">
    <property type="protein sequence ID" value="KAJ8410033.1"/>
    <property type="molecule type" value="Genomic_DNA"/>
</dbReference>
<feature type="compositionally biased region" description="Basic residues" evidence="1">
    <location>
        <begin position="47"/>
        <end position="62"/>
    </location>
</feature>
<sequence length="201" mass="22831">MPFVLGYQKPTLLRYTRDQLLLLHPSRTLAPQLPRELWARTPSEHGRPRKRGKRGGVRQRLWRRADRPPLPSMILCNARSLKSKVDELRSNTRVEHEYRDSCLLVFTETWLQEDVPDSLVALEGFSLVRSDRNANSGKSKGGGTCVFVNQKWCSQFTTRVSVCNPDIELIGGPEGRVVSHGNGRHTTSCYLALPGQQREEP</sequence>
<comment type="caution">
    <text evidence="2">The sequence shown here is derived from an EMBL/GenBank/DDBJ whole genome shotgun (WGS) entry which is preliminary data.</text>
</comment>
<evidence type="ECO:0000256" key="1">
    <source>
        <dbReference type="SAM" id="MobiDB-lite"/>
    </source>
</evidence>
<keyword evidence="3" id="KW-1185">Reference proteome</keyword>
<evidence type="ECO:0000313" key="3">
    <source>
        <dbReference type="Proteomes" id="UP001221898"/>
    </source>
</evidence>
<organism evidence="2 3">
    <name type="scientific">Aldrovandia affinis</name>
    <dbReference type="NCBI Taxonomy" id="143900"/>
    <lineage>
        <taxon>Eukaryota</taxon>
        <taxon>Metazoa</taxon>
        <taxon>Chordata</taxon>
        <taxon>Craniata</taxon>
        <taxon>Vertebrata</taxon>
        <taxon>Euteleostomi</taxon>
        <taxon>Actinopterygii</taxon>
        <taxon>Neopterygii</taxon>
        <taxon>Teleostei</taxon>
        <taxon>Notacanthiformes</taxon>
        <taxon>Halosauridae</taxon>
        <taxon>Aldrovandia</taxon>
    </lineage>
</organism>
<evidence type="ECO:0000313" key="2">
    <source>
        <dbReference type="EMBL" id="KAJ8410033.1"/>
    </source>
</evidence>
<reference evidence="2" key="1">
    <citation type="journal article" date="2023" name="Science">
        <title>Genome structures resolve the early diversification of teleost fishes.</title>
        <authorList>
            <person name="Parey E."/>
            <person name="Louis A."/>
            <person name="Montfort J."/>
            <person name="Bouchez O."/>
            <person name="Roques C."/>
            <person name="Iampietro C."/>
            <person name="Lluch J."/>
            <person name="Castinel A."/>
            <person name="Donnadieu C."/>
            <person name="Desvignes T."/>
            <person name="Floi Bucao C."/>
            <person name="Jouanno E."/>
            <person name="Wen M."/>
            <person name="Mejri S."/>
            <person name="Dirks R."/>
            <person name="Jansen H."/>
            <person name="Henkel C."/>
            <person name="Chen W.J."/>
            <person name="Zahm M."/>
            <person name="Cabau C."/>
            <person name="Klopp C."/>
            <person name="Thompson A.W."/>
            <person name="Robinson-Rechavi M."/>
            <person name="Braasch I."/>
            <person name="Lecointre G."/>
            <person name="Bobe J."/>
            <person name="Postlethwait J.H."/>
            <person name="Berthelot C."/>
            <person name="Roest Crollius H."/>
            <person name="Guiguen Y."/>
        </authorList>
    </citation>
    <scope>NUCLEOTIDE SEQUENCE</scope>
    <source>
        <strain evidence="2">NC1722</strain>
    </source>
</reference>
<feature type="region of interest" description="Disordered" evidence="1">
    <location>
        <begin position="34"/>
        <end position="62"/>
    </location>
</feature>